<proteinExistence type="predicted"/>
<reference evidence="2" key="1">
    <citation type="journal article" date="2021" name="Proc. Natl. Acad. Sci. U.S.A.">
        <title>A Catalog of Tens of Thousands of Viruses from Human Metagenomes Reveals Hidden Associations with Chronic Diseases.</title>
        <authorList>
            <person name="Tisza M.J."/>
            <person name="Buck C.B."/>
        </authorList>
    </citation>
    <scope>NUCLEOTIDE SEQUENCE</scope>
    <source>
        <strain evidence="2">CtzsU3</strain>
    </source>
</reference>
<keyword evidence="1" id="KW-0175">Coiled coil</keyword>
<sequence length="101" mass="11952">MEKKFRNQLLTESKKREEEIENVNLEIEEREASENGPFVLIRNKKNKWVITTCGALVNGKEFDTKEDAEKHLAQKKWEDILTATLIFFTHVKNQMENTQKE</sequence>
<dbReference type="EMBL" id="BK032774">
    <property type="protein sequence ID" value="DAF59631.1"/>
    <property type="molecule type" value="Genomic_DNA"/>
</dbReference>
<accession>A0A8S5T9I3</accession>
<evidence type="ECO:0000256" key="1">
    <source>
        <dbReference type="SAM" id="Coils"/>
    </source>
</evidence>
<evidence type="ECO:0000313" key="2">
    <source>
        <dbReference type="EMBL" id="DAF59631.1"/>
    </source>
</evidence>
<protein>
    <submittedName>
        <fullName evidence="2">Uncharacterized protein</fullName>
    </submittedName>
</protein>
<name>A0A8S5T9I3_9VIRU</name>
<organism evidence="2">
    <name type="scientific">Microviridae sp. ctzsU3</name>
    <dbReference type="NCBI Taxonomy" id="2827651"/>
    <lineage>
        <taxon>Viruses</taxon>
        <taxon>Monodnaviria</taxon>
        <taxon>Sangervirae</taxon>
        <taxon>Phixviricota</taxon>
        <taxon>Malgrandaviricetes</taxon>
        <taxon>Petitvirales</taxon>
        <taxon>Microviridae</taxon>
    </lineage>
</organism>
<feature type="coiled-coil region" evidence="1">
    <location>
        <begin position="6"/>
        <end position="35"/>
    </location>
</feature>